<dbReference type="Pfam" id="PF10391">
    <property type="entry name" value="DNA_pol_lambd_f"/>
    <property type="match status" value="1"/>
</dbReference>
<dbReference type="GO" id="GO:0003677">
    <property type="term" value="F:DNA binding"/>
    <property type="evidence" value="ECO:0007669"/>
    <property type="project" value="InterPro"/>
</dbReference>
<dbReference type="PROSITE" id="PS50172">
    <property type="entry name" value="BRCT"/>
    <property type="match status" value="1"/>
</dbReference>
<dbReference type="Pfam" id="PF14792">
    <property type="entry name" value="DNA_pol_B_palm"/>
    <property type="match status" value="1"/>
</dbReference>
<dbReference type="InterPro" id="IPR028207">
    <property type="entry name" value="DNA_pol_B_palm_palm"/>
</dbReference>
<dbReference type="InterPro" id="IPR029398">
    <property type="entry name" value="PolB_thumb"/>
</dbReference>
<dbReference type="InterPro" id="IPR001357">
    <property type="entry name" value="BRCT_dom"/>
</dbReference>
<dbReference type="GO" id="GO:0003887">
    <property type="term" value="F:DNA-directed DNA polymerase activity"/>
    <property type="evidence" value="ECO:0007669"/>
    <property type="project" value="InterPro"/>
</dbReference>
<protein>
    <recommendedName>
        <fullName evidence="4">BRCT domain-containing protein</fullName>
    </recommendedName>
</protein>
<dbReference type="GO" id="GO:0005634">
    <property type="term" value="C:nucleus"/>
    <property type="evidence" value="ECO:0007669"/>
    <property type="project" value="TreeGrafter"/>
</dbReference>
<dbReference type="GO" id="GO:0006303">
    <property type="term" value="P:double-strand break repair via nonhomologous end joining"/>
    <property type="evidence" value="ECO:0007669"/>
    <property type="project" value="TreeGrafter"/>
</dbReference>
<evidence type="ECO:0000256" key="1">
    <source>
        <dbReference type="ARBA" id="ARBA00022634"/>
    </source>
</evidence>
<dbReference type="FunFam" id="3.30.460.10:FF:000020">
    <property type="entry name" value="DNA polymerase lambda"/>
    <property type="match status" value="1"/>
</dbReference>
<evidence type="ECO:0000313" key="6">
    <source>
        <dbReference type="Proteomes" id="UP000688137"/>
    </source>
</evidence>
<proteinExistence type="predicted"/>
<name>A0A8S1LSQ7_PARPR</name>
<evidence type="ECO:0000256" key="2">
    <source>
        <dbReference type="ARBA" id="ARBA00022705"/>
    </source>
</evidence>
<dbReference type="FunFam" id="3.30.210.10:FF:000002">
    <property type="entry name" value="DNA polymerase"/>
    <property type="match status" value="1"/>
</dbReference>
<keyword evidence="6" id="KW-1185">Reference proteome</keyword>
<keyword evidence="1" id="KW-0237">DNA synthesis</keyword>
<dbReference type="PANTHER" id="PTHR11276">
    <property type="entry name" value="DNA POLYMERASE TYPE-X FAMILY MEMBER"/>
    <property type="match status" value="1"/>
</dbReference>
<feature type="active site" description="Nucleophile; Schiff-base intermediate with DNA; for 5'-dRP lyase activity" evidence="3">
    <location>
        <position position="349"/>
    </location>
</feature>
<comment type="caution">
    <text evidence="5">The sequence shown here is derived from an EMBL/GenBank/DDBJ whole genome shotgun (WGS) entry which is preliminary data.</text>
</comment>
<dbReference type="InterPro" id="IPR018944">
    <property type="entry name" value="DNA_pol_lambd_fingers_domain"/>
</dbReference>
<dbReference type="AlphaFoldDB" id="A0A8S1LSQ7"/>
<feature type="domain" description="BRCT" evidence="4">
    <location>
        <begin position="1"/>
        <end position="95"/>
    </location>
</feature>
<dbReference type="OMA" id="EHDCETY"/>
<dbReference type="FunFam" id="1.10.150.110:FF:000005">
    <property type="entry name" value="DNA polymerase POL4"/>
    <property type="match status" value="1"/>
</dbReference>
<accession>A0A8S1LSQ7</accession>
<dbReference type="InterPro" id="IPR022312">
    <property type="entry name" value="DNA_pol_X"/>
</dbReference>
<gene>
    <name evidence="5" type="ORF">PPRIM_AZ9-3.1.T0470221</name>
</gene>
<sequence>MFKDISFMFPLSTVNLTNTRIKTLTSLIESNGGEMKLTPNTLMIVGSDATLELCQKQFTKFNLDFDSYRYQFLNADWISQSLLHKKLQDKKKFLLFPEVEFQPVLEEVPQFTTKLVYVEALAKTVPVREETHEQDDGDIFIYNIKDDELRMKYEKRMEEFRRDIVKEYKQILDYEYDYDLDNFHNQIDDGYEYLLEDLSILKKEEPQIPESEKFYGDDDCQITETRKVKFDILDGLDLGKSVVNVDQPIVNAQLKETKQFNPGLKRKQQFWEAKKGYFVCEAGAAHKCQNNEIIEELEKLLKIYTNEKDKGRCIAYRKAIGFLKALPYPIKSSEDLKDMPTIGDKIKKKIIEIMQTGKLTKVQKLEGQEKNVAISELSRVWGIGPTTAATFYFKGIKTIEDLKKNQHLLNRNQQVCLHLVEDLEQRIPREEATLIFEIVKREIDDLSGVQGLYKATACGSYRREKETCGDMDILITRCDGKNTEDFLLSLIKRLEGKLLTHHLTMPKRTDQDCETYMGIGRVSNQAVHRRIDLKLYPKEQYGCAVLYFTGSDHYNRSMRLWAQKNGYTLSDHGLYPTQRGAHNKKLWKGEVIPCEEEMDVYKILGLKYKPPKERSV</sequence>
<dbReference type="SMART" id="SM00483">
    <property type="entry name" value="POLXc"/>
    <property type="match status" value="1"/>
</dbReference>
<dbReference type="InterPro" id="IPR010996">
    <property type="entry name" value="HHH_MUS81"/>
</dbReference>
<dbReference type="Pfam" id="PF14716">
    <property type="entry name" value="HHH_8"/>
    <property type="match status" value="1"/>
</dbReference>
<dbReference type="EMBL" id="CAJJDM010000047">
    <property type="protein sequence ID" value="CAD8071518.1"/>
    <property type="molecule type" value="Genomic_DNA"/>
</dbReference>
<reference evidence="5" key="1">
    <citation type="submission" date="2021-01" db="EMBL/GenBank/DDBJ databases">
        <authorList>
            <consortium name="Genoscope - CEA"/>
            <person name="William W."/>
        </authorList>
    </citation>
    <scope>NUCLEOTIDE SEQUENCE</scope>
</reference>
<evidence type="ECO:0000313" key="5">
    <source>
        <dbReference type="EMBL" id="CAD8071518.1"/>
    </source>
</evidence>
<dbReference type="Pfam" id="PF14791">
    <property type="entry name" value="DNA_pol_B_thumb"/>
    <property type="match status" value="1"/>
</dbReference>
<keyword evidence="2" id="KW-0235">DNA replication</keyword>
<organism evidence="5 6">
    <name type="scientific">Paramecium primaurelia</name>
    <dbReference type="NCBI Taxonomy" id="5886"/>
    <lineage>
        <taxon>Eukaryota</taxon>
        <taxon>Sar</taxon>
        <taxon>Alveolata</taxon>
        <taxon>Ciliophora</taxon>
        <taxon>Intramacronucleata</taxon>
        <taxon>Oligohymenophorea</taxon>
        <taxon>Peniculida</taxon>
        <taxon>Parameciidae</taxon>
        <taxon>Paramecium</taxon>
    </lineage>
</organism>
<dbReference type="Proteomes" id="UP000688137">
    <property type="component" value="Unassembled WGS sequence"/>
</dbReference>
<dbReference type="CDD" id="cd00141">
    <property type="entry name" value="NT_POLXc"/>
    <property type="match status" value="1"/>
</dbReference>
<evidence type="ECO:0000259" key="4">
    <source>
        <dbReference type="PROSITE" id="PS50172"/>
    </source>
</evidence>
<dbReference type="InterPro" id="IPR002054">
    <property type="entry name" value="DNA-dir_DNA_pol_X"/>
</dbReference>
<evidence type="ECO:0000256" key="3">
    <source>
        <dbReference type="PIRSR" id="PIRSR622312-50"/>
    </source>
</evidence>
<dbReference type="PANTHER" id="PTHR11276:SF28">
    <property type="entry name" value="DNA POLYMERASE LAMBDA"/>
    <property type="match status" value="1"/>
</dbReference>